<accession>A0AAP2GRR4</accession>
<reference evidence="1 2" key="1">
    <citation type="submission" date="2021-05" db="EMBL/GenBank/DDBJ databases">
        <title>A Polyphasic approach of four new species of the genus Ohtaekwangia: Ohtaekwangia histidinii sp. nov., Ohtaekwangia cretensis sp. nov., Ohtaekwangia indiensis sp. nov., Ohtaekwangia reichenbachii sp. nov. from diverse environment.</title>
        <authorList>
            <person name="Octaviana S."/>
        </authorList>
    </citation>
    <scope>NUCLEOTIDE SEQUENCE [LARGE SCALE GENOMIC DNA]</scope>
    <source>
        <strain evidence="1 2">PWU4</strain>
    </source>
</reference>
<name>A0AAP2GRR4_9BACT</name>
<comment type="caution">
    <text evidence="1">The sequence shown here is derived from an EMBL/GenBank/DDBJ whole genome shotgun (WGS) entry which is preliminary data.</text>
</comment>
<keyword evidence="2" id="KW-1185">Reference proteome</keyword>
<dbReference type="AlphaFoldDB" id="A0AAP2GRR4"/>
<dbReference type="EMBL" id="JAHESF010000075">
    <property type="protein sequence ID" value="MBT1701483.1"/>
    <property type="molecule type" value="Genomic_DNA"/>
</dbReference>
<sequence>MTFFSSIAGFIQVLALGLYLHPIHVSVTEIEFDEKDKALEIMMRVFIDDMELTMREKLNQPELDILEPKNGQTIDQMVSTYLKDHFKITLDNKPQKTNYLGHEKDGEAFVFYIEVSNVKKWKTIQVLNDIITETHEDQSNLVHVTARGNVRSLRLTRNNPSDKLTFEMK</sequence>
<evidence type="ECO:0000313" key="2">
    <source>
        <dbReference type="Proteomes" id="UP001319200"/>
    </source>
</evidence>
<proteinExistence type="predicted"/>
<dbReference type="Pfam" id="PF20420">
    <property type="entry name" value="DUF6702"/>
    <property type="match status" value="1"/>
</dbReference>
<evidence type="ECO:0000313" key="1">
    <source>
        <dbReference type="EMBL" id="MBT1701483.1"/>
    </source>
</evidence>
<protein>
    <recommendedName>
        <fullName evidence="3">Peptidase E</fullName>
    </recommendedName>
</protein>
<dbReference type="Proteomes" id="UP001319200">
    <property type="component" value="Unassembled WGS sequence"/>
</dbReference>
<evidence type="ECO:0008006" key="3">
    <source>
        <dbReference type="Google" id="ProtNLM"/>
    </source>
</evidence>
<dbReference type="InterPro" id="IPR046525">
    <property type="entry name" value="DUF6702"/>
</dbReference>
<gene>
    <name evidence="1" type="ORF">KK083_31615</name>
</gene>
<organism evidence="1 2">
    <name type="scientific">Chryseosolibacter histidini</name>
    <dbReference type="NCBI Taxonomy" id="2782349"/>
    <lineage>
        <taxon>Bacteria</taxon>
        <taxon>Pseudomonadati</taxon>
        <taxon>Bacteroidota</taxon>
        <taxon>Cytophagia</taxon>
        <taxon>Cytophagales</taxon>
        <taxon>Chryseotaleaceae</taxon>
        <taxon>Chryseosolibacter</taxon>
    </lineage>
</organism>
<dbReference type="RefSeq" id="WP_254170166.1">
    <property type="nucleotide sequence ID" value="NZ_JAHESF010000075.1"/>
</dbReference>